<name>A0A1F7RW93_9BACT</name>
<evidence type="ECO:0000259" key="1">
    <source>
        <dbReference type="Pfam" id="PF03205"/>
    </source>
</evidence>
<evidence type="ECO:0000313" key="3">
    <source>
        <dbReference type="Proteomes" id="UP000179266"/>
    </source>
</evidence>
<comment type="caution">
    <text evidence="2">The sequence shown here is derived from an EMBL/GenBank/DDBJ whole genome shotgun (WGS) entry which is preliminary data.</text>
</comment>
<proteinExistence type="predicted"/>
<sequence>MAELGVVGAKNSGKTTVIEGLVKFLVREGYRVATIKHTSHSHRFDTPGKDTYRHRQAGAMLTIAAGKDETAIFAQPDLLDIQQFQSMIHQKIDIWLIEGDRCDSRRKILVARHLSELPKPMPENIIALIGPERLENITVSFEADDFEGLGSFVKSNVLNKIMEIHD</sequence>
<feature type="domain" description="Molybdopterin-guanine dinucleotide biosynthesis protein B (MobB)" evidence="1">
    <location>
        <begin position="4"/>
        <end position="129"/>
    </location>
</feature>
<gene>
    <name evidence="2" type="ORF">A2161_15210</name>
</gene>
<dbReference type="GO" id="GO:0005525">
    <property type="term" value="F:GTP binding"/>
    <property type="evidence" value="ECO:0007669"/>
    <property type="project" value="InterPro"/>
</dbReference>
<dbReference type="GO" id="GO:0006777">
    <property type="term" value="P:Mo-molybdopterin cofactor biosynthetic process"/>
    <property type="evidence" value="ECO:0007669"/>
    <property type="project" value="InterPro"/>
</dbReference>
<dbReference type="SUPFAM" id="SSF52540">
    <property type="entry name" value="P-loop containing nucleoside triphosphate hydrolases"/>
    <property type="match status" value="1"/>
</dbReference>
<organism evidence="2 3">
    <name type="scientific">Candidatus Schekmanbacteria bacterium RBG_13_48_7</name>
    <dbReference type="NCBI Taxonomy" id="1817878"/>
    <lineage>
        <taxon>Bacteria</taxon>
        <taxon>Candidatus Schekmaniibacteriota</taxon>
    </lineage>
</organism>
<dbReference type="Pfam" id="PF03205">
    <property type="entry name" value="MobB"/>
    <property type="match status" value="1"/>
</dbReference>
<evidence type="ECO:0000313" key="2">
    <source>
        <dbReference type="EMBL" id="OGL45835.1"/>
    </source>
</evidence>
<dbReference type="AlphaFoldDB" id="A0A1F7RW93"/>
<dbReference type="EMBL" id="MGDD01000159">
    <property type="protein sequence ID" value="OGL45835.1"/>
    <property type="molecule type" value="Genomic_DNA"/>
</dbReference>
<dbReference type="InterPro" id="IPR052539">
    <property type="entry name" value="MGD_biosynthesis_adapter"/>
</dbReference>
<dbReference type="InterPro" id="IPR027417">
    <property type="entry name" value="P-loop_NTPase"/>
</dbReference>
<dbReference type="NCBIfam" id="TIGR00176">
    <property type="entry name" value="mobB"/>
    <property type="match status" value="1"/>
</dbReference>
<reference evidence="2 3" key="1">
    <citation type="journal article" date="2016" name="Nat. Commun.">
        <title>Thousands of microbial genomes shed light on interconnected biogeochemical processes in an aquifer system.</title>
        <authorList>
            <person name="Anantharaman K."/>
            <person name="Brown C.T."/>
            <person name="Hug L.A."/>
            <person name="Sharon I."/>
            <person name="Castelle C.J."/>
            <person name="Probst A.J."/>
            <person name="Thomas B.C."/>
            <person name="Singh A."/>
            <person name="Wilkins M.J."/>
            <person name="Karaoz U."/>
            <person name="Brodie E.L."/>
            <person name="Williams K.H."/>
            <person name="Hubbard S.S."/>
            <person name="Banfield J.F."/>
        </authorList>
    </citation>
    <scope>NUCLEOTIDE SEQUENCE [LARGE SCALE GENOMIC DNA]</scope>
</reference>
<dbReference type="Gene3D" id="3.40.50.300">
    <property type="entry name" value="P-loop containing nucleotide triphosphate hydrolases"/>
    <property type="match status" value="1"/>
</dbReference>
<dbReference type="PANTHER" id="PTHR40072">
    <property type="entry name" value="MOLYBDOPTERIN-GUANINE DINUCLEOTIDE BIOSYNTHESIS ADAPTER PROTEIN-RELATED"/>
    <property type="match status" value="1"/>
</dbReference>
<accession>A0A1F7RW93</accession>
<dbReference type="Proteomes" id="UP000179266">
    <property type="component" value="Unassembled WGS sequence"/>
</dbReference>
<dbReference type="InterPro" id="IPR004435">
    <property type="entry name" value="MobB_dom"/>
</dbReference>
<dbReference type="PANTHER" id="PTHR40072:SF1">
    <property type="entry name" value="MOLYBDOPTERIN-GUANINE DINUCLEOTIDE BIOSYNTHESIS ADAPTER PROTEIN"/>
    <property type="match status" value="1"/>
</dbReference>
<protein>
    <submittedName>
        <fullName evidence="2">Molybdopterin-guanine dinucleotide biosynthesis protein B</fullName>
    </submittedName>
</protein>